<name>A0A5B7EP04_PORTR</name>
<evidence type="ECO:0000313" key="2">
    <source>
        <dbReference type="EMBL" id="MPC34919.1"/>
    </source>
</evidence>
<dbReference type="EMBL" id="VSRR010003158">
    <property type="protein sequence ID" value="MPC34919.1"/>
    <property type="molecule type" value="Genomic_DNA"/>
</dbReference>
<accession>A0A5B7EP04</accession>
<sequence length="68" mass="7597">MKRENQREELKTKNDTEIAKPAKIQGRQRRKGYDLCGGPRGVAAADLPPARLTERLRDGPHSVIDDAT</sequence>
<comment type="caution">
    <text evidence="2">The sequence shown here is derived from an EMBL/GenBank/DDBJ whole genome shotgun (WGS) entry which is preliminary data.</text>
</comment>
<keyword evidence="3" id="KW-1185">Reference proteome</keyword>
<evidence type="ECO:0000256" key="1">
    <source>
        <dbReference type="SAM" id="MobiDB-lite"/>
    </source>
</evidence>
<gene>
    <name evidence="2" type="ORF">E2C01_028323</name>
</gene>
<feature type="region of interest" description="Disordered" evidence="1">
    <location>
        <begin position="1"/>
        <end position="36"/>
    </location>
</feature>
<feature type="compositionally biased region" description="Basic and acidic residues" evidence="1">
    <location>
        <begin position="1"/>
        <end position="20"/>
    </location>
</feature>
<proteinExistence type="predicted"/>
<dbReference type="Proteomes" id="UP000324222">
    <property type="component" value="Unassembled WGS sequence"/>
</dbReference>
<reference evidence="2 3" key="1">
    <citation type="submission" date="2019-05" db="EMBL/GenBank/DDBJ databases">
        <title>Another draft genome of Portunus trituberculatus and its Hox gene families provides insights of decapod evolution.</title>
        <authorList>
            <person name="Jeong J.-H."/>
            <person name="Song I."/>
            <person name="Kim S."/>
            <person name="Choi T."/>
            <person name="Kim D."/>
            <person name="Ryu S."/>
            <person name="Kim W."/>
        </authorList>
    </citation>
    <scope>NUCLEOTIDE SEQUENCE [LARGE SCALE GENOMIC DNA]</scope>
    <source>
        <tissue evidence="2">Muscle</tissue>
    </source>
</reference>
<organism evidence="2 3">
    <name type="scientific">Portunus trituberculatus</name>
    <name type="common">Swimming crab</name>
    <name type="synonym">Neptunus trituberculatus</name>
    <dbReference type="NCBI Taxonomy" id="210409"/>
    <lineage>
        <taxon>Eukaryota</taxon>
        <taxon>Metazoa</taxon>
        <taxon>Ecdysozoa</taxon>
        <taxon>Arthropoda</taxon>
        <taxon>Crustacea</taxon>
        <taxon>Multicrustacea</taxon>
        <taxon>Malacostraca</taxon>
        <taxon>Eumalacostraca</taxon>
        <taxon>Eucarida</taxon>
        <taxon>Decapoda</taxon>
        <taxon>Pleocyemata</taxon>
        <taxon>Brachyura</taxon>
        <taxon>Eubrachyura</taxon>
        <taxon>Portunoidea</taxon>
        <taxon>Portunidae</taxon>
        <taxon>Portuninae</taxon>
        <taxon>Portunus</taxon>
    </lineage>
</organism>
<evidence type="ECO:0000313" key="3">
    <source>
        <dbReference type="Proteomes" id="UP000324222"/>
    </source>
</evidence>
<protein>
    <submittedName>
        <fullName evidence="2">Uncharacterized protein</fullName>
    </submittedName>
</protein>
<dbReference type="AlphaFoldDB" id="A0A5B7EP04"/>